<feature type="transmembrane region" description="Helical" evidence="1">
    <location>
        <begin position="617"/>
        <end position="635"/>
    </location>
</feature>
<organism evidence="2 3">
    <name type="scientific">Simiduia curdlanivorans</name>
    <dbReference type="NCBI Taxonomy" id="1492769"/>
    <lineage>
        <taxon>Bacteria</taxon>
        <taxon>Pseudomonadati</taxon>
        <taxon>Pseudomonadota</taxon>
        <taxon>Gammaproteobacteria</taxon>
        <taxon>Cellvibrionales</taxon>
        <taxon>Cellvibrionaceae</taxon>
        <taxon>Simiduia</taxon>
    </lineage>
</organism>
<evidence type="ECO:0000313" key="2">
    <source>
        <dbReference type="EMBL" id="MFC4360907.1"/>
    </source>
</evidence>
<gene>
    <name evidence="2" type="ORF">ACFOX3_01265</name>
</gene>
<keyword evidence="1" id="KW-1133">Transmembrane helix</keyword>
<protein>
    <submittedName>
        <fullName evidence="2">Uncharacterized protein</fullName>
    </submittedName>
</protein>
<proteinExistence type="predicted"/>
<evidence type="ECO:0000313" key="3">
    <source>
        <dbReference type="Proteomes" id="UP001595840"/>
    </source>
</evidence>
<reference evidence="3" key="1">
    <citation type="journal article" date="2019" name="Int. J. Syst. Evol. Microbiol.">
        <title>The Global Catalogue of Microorganisms (GCM) 10K type strain sequencing project: providing services to taxonomists for standard genome sequencing and annotation.</title>
        <authorList>
            <consortium name="The Broad Institute Genomics Platform"/>
            <consortium name="The Broad Institute Genome Sequencing Center for Infectious Disease"/>
            <person name="Wu L."/>
            <person name="Ma J."/>
        </authorList>
    </citation>
    <scope>NUCLEOTIDE SEQUENCE [LARGE SCALE GENOMIC DNA]</scope>
    <source>
        <strain evidence="3">CECT 8570</strain>
    </source>
</reference>
<keyword evidence="1" id="KW-0472">Membrane</keyword>
<evidence type="ECO:0000256" key="1">
    <source>
        <dbReference type="SAM" id="Phobius"/>
    </source>
</evidence>
<name>A0ABV8UZQ4_9GAMM</name>
<dbReference type="RefSeq" id="WP_290261849.1">
    <property type="nucleotide sequence ID" value="NZ_JAUFQG010000004.1"/>
</dbReference>
<dbReference type="Proteomes" id="UP001595840">
    <property type="component" value="Unassembled WGS sequence"/>
</dbReference>
<comment type="caution">
    <text evidence="2">The sequence shown here is derived from an EMBL/GenBank/DDBJ whole genome shotgun (WGS) entry which is preliminary data.</text>
</comment>
<accession>A0ABV8UZQ4</accession>
<dbReference type="EMBL" id="JBHSCX010000002">
    <property type="protein sequence ID" value="MFC4360907.1"/>
    <property type="molecule type" value="Genomic_DNA"/>
</dbReference>
<keyword evidence="1" id="KW-0812">Transmembrane</keyword>
<feature type="transmembrane region" description="Helical" evidence="1">
    <location>
        <begin position="560"/>
        <end position="582"/>
    </location>
</feature>
<keyword evidence="3" id="KW-1185">Reference proteome</keyword>
<feature type="transmembrane region" description="Helical" evidence="1">
    <location>
        <begin position="56"/>
        <end position="75"/>
    </location>
</feature>
<feature type="transmembrane region" description="Helical" evidence="1">
    <location>
        <begin position="12"/>
        <end position="36"/>
    </location>
</feature>
<feature type="transmembrane region" description="Helical" evidence="1">
    <location>
        <begin position="84"/>
        <end position="104"/>
    </location>
</feature>
<sequence>MTTNSKPQYQVPLFWKLLMLSMGIFYLLPEIIFNAALVDAASGSTGFQYDIKTVELFGRGISGIGMSMLVMDLWVTKGRLKNPLSILIVAILSFAIIWPTTFFGQKILVDHYLINGSTAKERQQAYGAQIAKQSLAMKTIQLEGIDIDRDAPLTPEDKTFLSVFSGLLFSDERLLKRFEKKAENIVESYVAEKAKLDFDDTYADYKRLKEEVRDMYGRYDDASIDYEHAYNSWPGESDKQWSMVLNNIDTGWGKYQKAVKSFDSKMDAKAQDVTPDIKKELKRLSGCAEEKSRDRAVRCRNNANDRFDREAKRHGLTKLALADFYGLKKRSWAEKTFTKLGSWYLSGGLALLLDGAKLYQGKDISNDYVLVIVDDVSWYKKKLILAFEDDFKKDSGGYPVGISSFTEFKDHAVTQDKARNELRKNGLTLADSWDLTQKPAFRESVKSYVQSEAKIEWRRGIKKQGLDLQPGLSWVQFQESSSLQKKIRNRIGDDAYVIGMRFDWNNTSFYNKVVVPQVKRETKRMIELARSSESKFEDGGKYEEAGKEALRSTLVPPISMALSLFLVLMTAIKIPFQVVGLLPARAPKTPKYEVGAEVKHVEPDTNKSILRFLPLKTSCFLASILLLIALPFTFWGDRITDDSIMAYFEESLEKQDAENVAKALRWTILVQPEFYRLASIITENTPLLAYFDEYSEELAKQDDELIYLINTYIDGTAI</sequence>